<dbReference type="InterPro" id="IPR022764">
    <property type="entry name" value="Peptidase_S54_rhomboid_dom"/>
</dbReference>
<evidence type="ECO:0000256" key="7">
    <source>
        <dbReference type="SAM" id="Phobius"/>
    </source>
</evidence>
<keyword evidence="5 7" id="KW-1133">Transmembrane helix</keyword>
<dbReference type="SUPFAM" id="SSF144091">
    <property type="entry name" value="Rhomboid-like"/>
    <property type="match status" value="1"/>
</dbReference>
<evidence type="ECO:0000313" key="9">
    <source>
        <dbReference type="EMBL" id="ATQ69924.1"/>
    </source>
</evidence>
<dbReference type="EMBL" id="CP023737">
    <property type="protein sequence ID" value="ATQ69924.1"/>
    <property type="molecule type" value="Genomic_DNA"/>
</dbReference>
<gene>
    <name evidence="9" type="ORF">CQW49_20085</name>
</gene>
<feature type="domain" description="Peptidase S54 rhomboid" evidence="8">
    <location>
        <begin position="92"/>
        <end position="247"/>
    </location>
</feature>
<name>A0A2D2D4Q0_METT3</name>
<dbReference type="Gene3D" id="1.20.1540.10">
    <property type="entry name" value="Rhomboid-like"/>
    <property type="match status" value="1"/>
</dbReference>
<dbReference type="GO" id="GO:0006508">
    <property type="term" value="P:proteolysis"/>
    <property type="evidence" value="ECO:0007669"/>
    <property type="project" value="UniProtKB-KW"/>
</dbReference>
<accession>A0A2D2D4Q0</accession>
<evidence type="ECO:0000256" key="4">
    <source>
        <dbReference type="ARBA" id="ARBA00022692"/>
    </source>
</evidence>
<evidence type="ECO:0000313" key="10">
    <source>
        <dbReference type="Proteomes" id="UP000230709"/>
    </source>
</evidence>
<feature type="transmembrane region" description="Helical" evidence="7">
    <location>
        <begin position="21"/>
        <end position="43"/>
    </location>
</feature>
<keyword evidence="6 7" id="KW-0472">Membrane</keyword>
<feature type="transmembrane region" description="Helical" evidence="7">
    <location>
        <begin position="96"/>
        <end position="120"/>
    </location>
</feature>
<dbReference type="KEGG" id="mtw:CQW49_20085"/>
<feature type="transmembrane region" description="Helical" evidence="7">
    <location>
        <begin position="132"/>
        <end position="150"/>
    </location>
</feature>
<keyword evidence="9" id="KW-0378">Hydrolase</keyword>
<feature type="transmembrane region" description="Helical" evidence="7">
    <location>
        <begin position="156"/>
        <end position="177"/>
    </location>
</feature>
<dbReference type="PANTHER" id="PTHR43066">
    <property type="entry name" value="RHOMBOID-RELATED PROTEIN"/>
    <property type="match status" value="1"/>
</dbReference>
<keyword evidence="2" id="KW-1003">Cell membrane</keyword>
<dbReference type="STRING" id="595536.GCA_000178815_01176"/>
<keyword evidence="9" id="KW-0645">Protease</keyword>
<evidence type="ECO:0000256" key="5">
    <source>
        <dbReference type="ARBA" id="ARBA00022989"/>
    </source>
</evidence>
<proteinExistence type="predicted"/>
<sequence>MNEWRGARRGDRERILNLPGVVSLVLGVLAAIQLVMSALPTAAVEAVYVELAFVPGRIAFAFWPEAAAQAIAQQLHADAADIAGELGALPTPWWTFLTYALLHGGWTHLAINGVTLAAFGSPLARRFGDVRFLVFLALTAIAGAAAHLLVHPFDLAPVVGASAAISGTMAASARFAFAQFRAEGEPSASPQGASLAELWRNRQALTFVAVWFGVNLLFGLFPQATGESELIAWEAHVGGFAAGLLLFGVLDPRAAERRAI</sequence>
<dbReference type="AlphaFoldDB" id="A0A2D2D4Q0"/>
<organism evidence="9 10">
    <name type="scientific">Methylosinus trichosporium (strain ATCC 35070 / NCIMB 11131 / UNIQEM 75 / OB3b)</name>
    <dbReference type="NCBI Taxonomy" id="595536"/>
    <lineage>
        <taxon>Bacteria</taxon>
        <taxon>Pseudomonadati</taxon>
        <taxon>Pseudomonadota</taxon>
        <taxon>Alphaproteobacteria</taxon>
        <taxon>Hyphomicrobiales</taxon>
        <taxon>Methylocystaceae</taxon>
        <taxon>Methylosinus</taxon>
    </lineage>
</organism>
<dbReference type="PANTHER" id="PTHR43066:SF26">
    <property type="entry name" value="RHOMBOID PROTEASE GLPG"/>
    <property type="match status" value="1"/>
</dbReference>
<keyword evidence="3" id="KW-0997">Cell inner membrane</keyword>
<feature type="transmembrane region" description="Helical" evidence="7">
    <location>
        <begin position="230"/>
        <end position="250"/>
    </location>
</feature>
<reference evidence="10" key="1">
    <citation type="submission" date="2017-10" db="EMBL/GenBank/DDBJ databases">
        <title>Completed PacBio SMRT sequence of Methylosinus trichosporium OB3b reveals presence of a third large plasmid.</title>
        <authorList>
            <person name="Charles T.C."/>
            <person name="Lynch M.D.J."/>
            <person name="Heil J.R."/>
            <person name="Cheng J."/>
        </authorList>
    </citation>
    <scope>NUCLEOTIDE SEQUENCE [LARGE SCALE GENOMIC DNA]</scope>
    <source>
        <strain evidence="10">OB3b</strain>
    </source>
</reference>
<evidence type="ECO:0000256" key="6">
    <source>
        <dbReference type="ARBA" id="ARBA00023136"/>
    </source>
</evidence>
<dbReference type="GO" id="GO:0004252">
    <property type="term" value="F:serine-type endopeptidase activity"/>
    <property type="evidence" value="ECO:0007669"/>
    <property type="project" value="InterPro"/>
</dbReference>
<comment type="subcellular location">
    <subcellularLocation>
        <location evidence="1">Membrane</location>
        <topology evidence="1">Multi-pass membrane protein</topology>
    </subcellularLocation>
</comment>
<keyword evidence="10" id="KW-1185">Reference proteome</keyword>
<dbReference type="InterPro" id="IPR035952">
    <property type="entry name" value="Rhomboid-like_sf"/>
</dbReference>
<dbReference type="Proteomes" id="UP000230709">
    <property type="component" value="Chromosome"/>
</dbReference>
<dbReference type="RefSeq" id="WP_003609467.1">
    <property type="nucleotide sequence ID" value="NZ_ADVE02000001.1"/>
</dbReference>
<evidence type="ECO:0000256" key="3">
    <source>
        <dbReference type="ARBA" id="ARBA00022519"/>
    </source>
</evidence>
<evidence type="ECO:0000256" key="1">
    <source>
        <dbReference type="ARBA" id="ARBA00004141"/>
    </source>
</evidence>
<evidence type="ECO:0000256" key="2">
    <source>
        <dbReference type="ARBA" id="ARBA00022475"/>
    </source>
</evidence>
<protein>
    <submittedName>
        <fullName evidence="9">Rhomboid family intramembrane serine protease</fullName>
    </submittedName>
</protein>
<dbReference type="GO" id="GO:0016020">
    <property type="term" value="C:membrane"/>
    <property type="evidence" value="ECO:0007669"/>
    <property type="project" value="UniProtKB-SubCell"/>
</dbReference>
<dbReference type="Pfam" id="PF01694">
    <property type="entry name" value="Rhomboid"/>
    <property type="match status" value="1"/>
</dbReference>
<keyword evidence="4 7" id="KW-0812">Transmembrane</keyword>
<evidence type="ECO:0000259" key="8">
    <source>
        <dbReference type="Pfam" id="PF01694"/>
    </source>
</evidence>
<feature type="transmembrane region" description="Helical" evidence="7">
    <location>
        <begin position="204"/>
        <end position="224"/>
    </location>
</feature>